<gene>
    <name evidence="1" type="ORF">Pla163_37220</name>
</gene>
<protein>
    <recommendedName>
        <fullName evidence="3">Tetratricopeptide repeat protein</fullName>
    </recommendedName>
</protein>
<reference evidence="1 2" key="1">
    <citation type="submission" date="2019-02" db="EMBL/GenBank/DDBJ databases">
        <title>Deep-cultivation of Planctomycetes and their phenomic and genomic characterization uncovers novel biology.</title>
        <authorList>
            <person name="Wiegand S."/>
            <person name="Jogler M."/>
            <person name="Boedeker C."/>
            <person name="Pinto D."/>
            <person name="Vollmers J."/>
            <person name="Rivas-Marin E."/>
            <person name="Kohn T."/>
            <person name="Peeters S.H."/>
            <person name="Heuer A."/>
            <person name="Rast P."/>
            <person name="Oberbeckmann S."/>
            <person name="Bunk B."/>
            <person name="Jeske O."/>
            <person name="Meyerdierks A."/>
            <person name="Storesund J.E."/>
            <person name="Kallscheuer N."/>
            <person name="Luecker S."/>
            <person name="Lage O.M."/>
            <person name="Pohl T."/>
            <person name="Merkel B.J."/>
            <person name="Hornburger P."/>
            <person name="Mueller R.-W."/>
            <person name="Bruemmer F."/>
            <person name="Labrenz M."/>
            <person name="Spormann A.M."/>
            <person name="Op den Camp H."/>
            <person name="Overmann J."/>
            <person name="Amann R."/>
            <person name="Jetten M.S.M."/>
            <person name="Mascher T."/>
            <person name="Medema M.H."/>
            <person name="Devos D.P."/>
            <person name="Kaster A.-K."/>
            <person name="Ovreas L."/>
            <person name="Rohde M."/>
            <person name="Galperin M.Y."/>
            <person name="Jogler C."/>
        </authorList>
    </citation>
    <scope>NUCLEOTIDE SEQUENCE [LARGE SCALE GENOMIC DNA]</scope>
    <source>
        <strain evidence="1 2">Pla163</strain>
    </source>
</reference>
<dbReference type="Proteomes" id="UP000319342">
    <property type="component" value="Chromosome"/>
</dbReference>
<organism evidence="1 2">
    <name type="scientific">Rohdeia mirabilis</name>
    <dbReference type="NCBI Taxonomy" id="2528008"/>
    <lineage>
        <taxon>Bacteria</taxon>
        <taxon>Pseudomonadati</taxon>
        <taxon>Planctomycetota</taxon>
        <taxon>Planctomycetia</taxon>
        <taxon>Planctomycetia incertae sedis</taxon>
        <taxon>Rohdeia</taxon>
    </lineage>
</organism>
<sequence>MEGVGALVFGEGSGLHLSSTQGLARSLYAQRAKLDEALTLFEDALERTRAGGGAPREVGALETRLLLVRLARGDDGAREALLQLRPRLLDDDFEDLTRAVDEALEAAHGSQR</sequence>
<evidence type="ECO:0000313" key="1">
    <source>
        <dbReference type="EMBL" id="QDU86571.1"/>
    </source>
</evidence>
<keyword evidence="2" id="KW-1185">Reference proteome</keyword>
<dbReference type="AlphaFoldDB" id="A0A518D521"/>
<accession>A0A518D521</accession>
<evidence type="ECO:0008006" key="3">
    <source>
        <dbReference type="Google" id="ProtNLM"/>
    </source>
</evidence>
<evidence type="ECO:0000313" key="2">
    <source>
        <dbReference type="Proteomes" id="UP000319342"/>
    </source>
</evidence>
<name>A0A518D521_9BACT</name>
<dbReference type="RefSeq" id="WP_145192061.1">
    <property type="nucleotide sequence ID" value="NZ_CP036290.1"/>
</dbReference>
<proteinExistence type="predicted"/>
<dbReference type="EMBL" id="CP036290">
    <property type="protein sequence ID" value="QDU86571.1"/>
    <property type="molecule type" value="Genomic_DNA"/>
</dbReference>